<evidence type="ECO:0000313" key="2">
    <source>
        <dbReference type="EMBL" id="KAK7470424.1"/>
    </source>
</evidence>
<protein>
    <submittedName>
        <fullName evidence="2">Uncharacterized protein</fullName>
    </submittedName>
</protein>
<feature type="transmembrane region" description="Helical" evidence="1">
    <location>
        <begin position="90"/>
        <end position="116"/>
    </location>
</feature>
<evidence type="ECO:0000313" key="3">
    <source>
        <dbReference type="Proteomes" id="UP001498398"/>
    </source>
</evidence>
<feature type="transmembrane region" description="Helical" evidence="1">
    <location>
        <begin position="136"/>
        <end position="157"/>
    </location>
</feature>
<keyword evidence="1" id="KW-0472">Membrane</keyword>
<accession>A0ABR1K0G5</accession>
<reference evidence="2 3" key="1">
    <citation type="submission" date="2024-01" db="EMBL/GenBank/DDBJ databases">
        <title>A draft genome for the cacao thread blight pathogen Marasmiellus scandens.</title>
        <authorList>
            <person name="Baruah I.K."/>
            <person name="Leung J."/>
            <person name="Bukari Y."/>
            <person name="Amoako-Attah I."/>
            <person name="Meinhardt L.W."/>
            <person name="Bailey B.A."/>
            <person name="Cohen S.P."/>
        </authorList>
    </citation>
    <scope>NUCLEOTIDE SEQUENCE [LARGE SCALE GENOMIC DNA]</scope>
    <source>
        <strain evidence="2 3">GH-19</strain>
    </source>
</reference>
<keyword evidence="1" id="KW-0812">Transmembrane</keyword>
<dbReference type="Proteomes" id="UP001498398">
    <property type="component" value="Unassembled WGS sequence"/>
</dbReference>
<proteinExistence type="predicted"/>
<name>A0ABR1K0G5_9AGAR</name>
<evidence type="ECO:0000256" key="1">
    <source>
        <dbReference type="SAM" id="Phobius"/>
    </source>
</evidence>
<comment type="caution">
    <text evidence="2">The sequence shown here is derived from an EMBL/GenBank/DDBJ whole genome shotgun (WGS) entry which is preliminary data.</text>
</comment>
<dbReference type="EMBL" id="JBANRG010000002">
    <property type="protein sequence ID" value="KAK7470424.1"/>
    <property type="molecule type" value="Genomic_DNA"/>
</dbReference>
<sequence>MRKPNLNVALSDFEFPHPIEEDDISLPRALFYLTCISMFNTFLLLLISCLDLGYFSYWLNPPLSLITLVYHCVVFLIARQKRRPEDPSYFSTAIICAYILAVGWLAAFIGTIVALATSKGKLVETLAHHGLPVSVFTQRLQCVLDFFGVVLVGAIGVKGNMIANKDGDPMNWRRVTDNKVSNQHL</sequence>
<organism evidence="2 3">
    <name type="scientific">Marasmiellus scandens</name>
    <dbReference type="NCBI Taxonomy" id="2682957"/>
    <lineage>
        <taxon>Eukaryota</taxon>
        <taxon>Fungi</taxon>
        <taxon>Dikarya</taxon>
        <taxon>Basidiomycota</taxon>
        <taxon>Agaricomycotina</taxon>
        <taxon>Agaricomycetes</taxon>
        <taxon>Agaricomycetidae</taxon>
        <taxon>Agaricales</taxon>
        <taxon>Marasmiineae</taxon>
        <taxon>Omphalotaceae</taxon>
        <taxon>Marasmiellus</taxon>
    </lineage>
</organism>
<keyword evidence="3" id="KW-1185">Reference proteome</keyword>
<gene>
    <name evidence="2" type="ORF">VKT23_001850</name>
</gene>
<keyword evidence="1" id="KW-1133">Transmembrane helix</keyword>
<feature type="transmembrane region" description="Helical" evidence="1">
    <location>
        <begin position="30"/>
        <end position="55"/>
    </location>
</feature>
<feature type="transmembrane region" description="Helical" evidence="1">
    <location>
        <begin position="61"/>
        <end position="78"/>
    </location>
</feature>